<dbReference type="InterPro" id="IPR013785">
    <property type="entry name" value="Aldolase_TIM"/>
</dbReference>
<sequence>MEVAPAPSRPLGREPLSIWDITPRYVDVAPVGEVPKPRELSLLYRGLLASCDYDCGYCPFAKRRDSPDRLRADREALERFAAWVAAQDFPISVLFTPWGEGLVRSWYRTAMVELSRLDHVRRVAIQTNLSGRLGWLAGADLNTLALWVTYHPTQVTHDRFLVKCRELLTRGVRFSVGVVGLPGQLETARRLRADLPAEVYLWINAAEGHTYSDQEAVAWTEIDPLFGYSREPHRSRGLPCRTGDSVVSVDGEGTVRRCHFVAQPLGNLYDGSALRALRPRPCPLDVCDCHIGYVHLETLDLYRTFAGGVLERLPAAWPGPSSAKTPGIST</sequence>
<accession>A0A919Q5P1</accession>
<dbReference type="AlphaFoldDB" id="A0A919Q5P1"/>
<dbReference type="InterPro" id="IPR047771">
    <property type="entry name" value="Radical_SAM_STM4011-like"/>
</dbReference>
<gene>
    <name evidence="1" type="ORF">Aph01nite_10720</name>
</gene>
<protein>
    <submittedName>
        <fullName evidence="1">Membrane protein</fullName>
    </submittedName>
</protein>
<dbReference type="InterPro" id="IPR058240">
    <property type="entry name" value="rSAM_sf"/>
</dbReference>
<keyword evidence="2" id="KW-1185">Reference proteome</keyword>
<evidence type="ECO:0000313" key="1">
    <source>
        <dbReference type="EMBL" id="GIH22762.1"/>
    </source>
</evidence>
<dbReference type="SUPFAM" id="SSF102114">
    <property type="entry name" value="Radical SAM enzymes"/>
    <property type="match status" value="1"/>
</dbReference>
<dbReference type="EMBL" id="BOOA01000006">
    <property type="protein sequence ID" value="GIH22762.1"/>
    <property type="molecule type" value="Genomic_DNA"/>
</dbReference>
<proteinExistence type="predicted"/>
<evidence type="ECO:0000313" key="2">
    <source>
        <dbReference type="Proteomes" id="UP000640052"/>
    </source>
</evidence>
<dbReference type="Gene3D" id="3.20.20.70">
    <property type="entry name" value="Aldolase class I"/>
    <property type="match status" value="1"/>
</dbReference>
<dbReference type="CDD" id="cd01335">
    <property type="entry name" value="Radical_SAM"/>
    <property type="match status" value="1"/>
</dbReference>
<organism evidence="1 2">
    <name type="scientific">Acrocarpospora phusangensis</name>
    <dbReference type="NCBI Taxonomy" id="1070424"/>
    <lineage>
        <taxon>Bacteria</taxon>
        <taxon>Bacillati</taxon>
        <taxon>Actinomycetota</taxon>
        <taxon>Actinomycetes</taxon>
        <taxon>Streptosporangiales</taxon>
        <taxon>Streptosporangiaceae</taxon>
        <taxon>Acrocarpospora</taxon>
    </lineage>
</organism>
<dbReference type="Proteomes" id="UP000640052">
    <property type="component" value="Unassembled WGS sequence"/>
</dbReference>
<reference evidence="1" key="1">
    <citation type="submission" date="2021-01" db="EMBL/GenBank/DDBJ databases">
        <title>Whole genome shotgun sequence of Acrocarpospora phusangensis NBRC 108782.</title>
        <authorList>
            <person name="Komaki H."/>
            <person name="Tamura T."/>
        </authorList>
    </citation>
    <scope>NUCLEOTIDE SEQUENCE</scope>
    <source>
        <strain evidence="1">NBRC 108782</strain>
    </source>
</reference>
<name>A0A919Q5P1_9ACTN</name>
<dbReference type="NCBIfam" id="NF038073">
    <property type="entry name" value="rSAM_STM4011"/>
    <property type="match status" value="1"/>
</dbReference>
<comment type="caution">
    <text evidence="1">The sequence shown here is derived from an EMBL/GenBank/DDBJ whole genome shotgun (WGS) entry which is preliminary data.</text>
</comment>